<evidence type="ECO:0000313" key="1">
    <source>
        <dbReference type="EMBL" id="QJR10722.1"/>
    </source>
</evidence>
<keyword evidence="2" id="KW-1185">Reference proteome</keyword>
<accession>A0A6M4GUK7</accession>
<evidence type="ECO:0000313" key="2">
    <source>
        <dbReference type="Proteomes" id="UP000501534"/>
    </source>
</evidence>
<dbReference type="EMBL" id="CP053069">
    <property type="protein sequence ID" value="QJR10722.1"/>
    <property type="molecule type" value="Genomic_DNA"/>
</dbReference>
<dbReference type="AlphaFoldDB" id="A0A6M4GUK7"/>
<sequence>MQGIYTAPGTYEGTTTVQGRTATTSGQYTPGVSIPMHFPNHEAMIRLSNGEAPGMLSFNADSVYANLAPKHKK</sequence>
<proteinExistence type="predicted"/>
<organism evidence="1 2">
    <name type="scientific">Usitatibacter rugosus</name>
    <dbReference type="NCBI Taxonomy" id="2732067"/>
    <lineage>
        <taxon>Bacteria</taxon>
        <taxon>Pseudomonadati</taxon>
        <taxon>Pseudomonadota</taxon>
        <taxon>Betaproteobacteria</taxon>
        <taxon>Nitrosomonadales</taxon>
        <taxon>Usitatibacteraceae</taxon>
        <taxon>Usitatibacter</taxon>
    </lineage>
</organism>
<protein>
    <submittedName>
        <fullName evidence="1">Uncharacterized protein</fullName>
    </submittedName>
</protein>
<name>A0A6M4GUK7_9PROT</name>
<dbReference type="Proteomes" id="UP000501534">
    <property type="component" value="Chromosome"/>
</dbReference>
<dbReference type="KEGG" id="uru:DSM104443_01791"/>
<gene>
    <name evidence="1" type="ORF">DSM104443_01791</name>
</gene>
<reference evidence="1 2" key="1">
    <citation type="submission" date="2020-04" db="EMBL/GenBank/DDBJ databases">
        <title>Usitatibacter rugosus gen. nov., sp. nov. and Usitatibacter palustris sp. nov., novel members of Usitatibacteraceae fam. nov. within the order Nitrosomonadales isolated from soil.</title>
        <authorList>
            <person name="Huber K.J."/>
            <person name="Neumann-Schaal M."/>
            <person name="Geppert A."/>
            <person name="Luckner M."/>
            <person name="Wanner G."/>
            <person name="Overmann J."/>
        </authorList>
    </citation>
    <scope>NUCLEOTIDE SEQUENCE [LARGE SCALE GENOMIC DNA]</scope>
    <source>
        <strain evidence="1 2">0125_3</strain>
    </source>
</reference>